<evidence type="ECO:0000313" key="2">
    <source>
        <dbReference type="EMBL" id="KXS99675.1"/>
    </source>
</evidence>
<feature type="region of interest" description="Disordered" evidence="1">
    <location>
        <begin position="19"/>
        <end position="59"/>
    </location>
</feature>
<dbReference type="AlphaFoldDB" id="A0A139HB61"/>
<gene>
    <name evidence="2" type="ORF">AC578_9865</name>
</gene>
<dbReference type="EMBL" id="LFZN01000088">
    <property type="protein sequence ID" value="KXS99675.1"/>
    <property type="molecule type" value="Genomic_DNA"/>
</dbReference>
<evidence type="ECO:0000256" key="1">
    <source>
        <dbReference type="SAM" id="MobiDB-lite"/>
    </source>
</evidence>
<reference evidence="2 3" key="1">
    <citation type="submission" date="2015-07" db="EMBL/GenBank/DDBJ databases">
        <title>Comparative genomics of the Sigatoka disease complex on banana suggests a link between parallel evolutionary changes in Pseudocercospora fijiensis and Pseudocercospora eumusae and increased virulence on the banana host.</title>
        <authorList>
            <person name="Chang T.-C."/>
            <person name="Salvucci A."/>
            <person name="Crous P.W."/>
            <person name="Stergiopoulos I."/>
        </authorList>
    </citation>
    <scope>NUCLEOTIDE SEQUENCE [LARGE SCALE GENOMIC DNA]</scope>
    <source>
        <strain evidence="2 3">CBS 114824</strain>
    </source>
</reference>
<name>A0A139HB61_9PEZI</name>
<dbReference type="Proteomes" id="UP000070133">
    <property type="component" value="Unassembled WGS sequence"/>
</dbReference>
<comment type="caution">
    <text evidence="2">The sequence shown here is derived from an EMBL/GenBank/DDBJ whole genome shotgun (WGS) entry which is preliminary data.</text>
</comment>
<keyword evidence="3" id="KW-1185">Reference proteome</keyword>
<organism evidence="2 3">
    <name type="scientific">Pseudocercospora eumusae</name>
    <dbReference type="NCBI Taxonomy" id="321146"/>
    <lineage>
        <taxon>Eukaryota</taxon>
        <taxon>Fungi</taxon>
        <taxon>Dikarya</taxon>
        <taxon>Ascomycota</taxon>
        <taxon>Pezizomycotina</taxon>
        <taxon>Dothideomycetes</taxon>
        <taxon>Dothideomycetidae</taxon>
        <taxon>Mycosphaerellales</taxon>
        <taxon>Mycosphaerellaceae</taxon>
        <taxon>Pseudocercospora</taxon>
    </lineage>
</organism>
<sequence length="59" mass="5984">MGPMISACTCSVHFVAVDTLDEKRENGEEEGGRKGGKDNGMKNGNAGDNIVKGSGAATA</sequence>
<protein>
    <submittedName>
        <fullName evidence="2">Uncharacterized protein</fullName>
    </submittedName>
</protein>
<proteinExistence type="predicted"/>
<accession>A0A139HB61</accession>
<evidence type="ECO:0000313" key="3">
    <source>
        <dbReference type="Proteomes" id="UP000070133"/>
    </source>
</evidence>
<feature type="compositionally biased region" description="Basic and acidic residues" evidence="1">
    <location>
        <begin position="20"/>
        <end position="40"/>
    </location>
</feature>